<accession>A0AAD5P6W5</accession>
<name>A0AAD5P6W5_9FUNG</name>
<dbReference type="Proteomes" id="UP001209540">
    <property type="component" value="Unassembled WGS sequence"/>
</dbReference>
<dbReference type="EMBL" id="JAIXMP010000069">
    <property type="protein sequence ID" value="KAI9243633.1"/>
    <property type="molecule type" value="Genomic_DNA"/>
</dbReference>
<reference evidence="1" key="1">
    <citation type="journal article" date="2022" name="IScience">
        <title>Evolution of zygomycete secretomes and the origins of terrestrial fungal ecologies.</title>
        <authorList>
            <person name="Chang Y."/>
            <person name="Wang Y."/>
            <person name="Mondo S."/>
            <person name="Ahrendt S."/>
            <person name="Andreopoulos W."/>
            <person name="Barry K."/>
            <person name="Beard J."/>
            <person name="Benny G.L."/>
            <person name="Blankenship S."/>
            <person name="Bonito G."/>
            <person name="Cuomo C."/>
            <person name="Desiro A."/>
            <person name="Gervers K.A."/>
            <person name="Hundley H."/>
            <person name="Kuo A."/>
            <person name="LaButti K."/>
            <person name="Lang B.F."/>
            <person name="Lipzen A."/>
            <person name="O'Donnell K."/>
            <person name="Pangilinan J."/>
            <person name="Reynolds N."/>
            <person name="Sandor L."/>
            <person name="Smith M.E."/>
            <person name="Tsang A."/>
            <person name="Grigoriev I.V."/>
            <person name="Stajich J.E."/>
            <person name="Spatafora J.W."/>
        </authorList>
    </citation>
    <scope>NUCLEOTIDE SEQUENCE</scope>
    <source>
        <strain evidence="1">RSA 2281</strain>
    </source>
</reference>
<evidence type="ECO:0000313" key="2">
    <source>
        <dbReference type="Proteomes" id="UP001209540"/>
    </source>
</evidence>
<evidence type="ECO:0000313" key="1">
    <source>
        <dbReference type="EMBL" id="KAI9243633.1"/>
    </source>
</evidence>
<dbReference type="AlphaFoldDB" id="A0AAD5P6W5"/>
<dbReference type="Gene3D" id="3.30.420.10">
    <property type="entry name" value="Ribonuclease H-like superfamily/Ribonuclease H"/>
    <property type="match status" value="1"/>
</dbReference>
<reference evidence="1" key="2">
    <citation type="submission" date="2023-02" db="EMBL/GenBank/DDBJ databases">
        <authorList>
            <consortium name="DOE Joint Genome Institute"/>
            <person name="Mondo S.J."/>
            <person name="Chang Y."/>
            <person name="Wang Y."/>
            <person name="Ahrendt S."/>
            <person name="Andreopoulos W."/>
            <person name="Barry K."/>
            <person name="Beard J."/>
            <person name="Benny G.L."/>
            <person name="Blankenship S."/>
            <person name="Bonito G."/>
            <person name="Cuomo C."/>
            <person name="Desiro A."/>
            <person name="Gervers K.A."/>
            <person name="Hundley H."/>
            <person name="Kuo A."/>
            <person name="LaButti K."/>
            <person name="Lang B.F."/>
            <person name="Lipzen A."/>
            <person name="O'Donnell K."/>
            <person name="Pangilinan J."/>
            <person name="Reynolds N."/>
            <person name="Sandor L."/>
            <person name="Smith M.W."/>
            <person name="Tsang A."/>
            <person name="Grigoriev I.V."/>
            <person name="Stajich J.E."/>
            <person name="Spatafora J.W."/>
        </authorList>
    </citation>
    <scope>NUCLEOTIDE SEQUENCE</scope>
    <source>
        <strain evidence="1">RSA 2281</strain>
    </source>
</reference>
<feature type="non-terminal residue" evidence="1">
    <location>
        <position position="1"/>
    </location>
</feature>
<comment type="caution">
    <text evidence="1">The sequence shown here is derived from an EMBL/GenBank/DDBJ whole genome shotgun (WGS) entry which is preliminary data.</text>
</comment>
<proteinExistence type="predicted"/>
<evidence type="ECO:0008006" key="3">
    <source>
        <dbReference type="Google" id="ProtNLM"/>
    </source>
</evidence>
<feature type="non-terminal residue" evidence="1">
    <location>
        <position position="58"/>
    </location>
</feature>
<keyword evidence="2" id="KW-1185">Reference proteome</keyword>
<organism evidence="1 2">
    <name type="scientific">Phascolomyces articulosus</name>
    <dbReference type="NCBI Taxonomy" id="60185"/>
    <lineage>
        <taxon>Eukaryota</taxon>
        <taxon>Fungi</taxon>
        <taxon>Fungi incertae sedis</taxon>
        <taxon>Mucoromycota</taxon>
        <taxon>Mucoromycotina</taxon>
        <taxon>Mucoromycetes</taxon>
        <taxon>Mucorales</taxon>
        <taxon>Lichtheimiaceae</taxon>
        <taxon>Phascolomyces</taxon>
    </lineage>
</organism>
<dbReference type="GO" id="GO:0003676">
    <property type="term" value="F:nucleic acid binding"/>
    <property type="evidence" value="ECO:0007669"/>
    <property type="project" value="InterPro"/>
</dbReference>
<gene>
    <name evidence="1" type="ORF">BDA99DRAFT_423640</name>
</gene>
<protein>
    <recommendedName>
        <fullName evidence="3">Tc1-like transposase DDE domain-containing protein</fullName>
    </recommendedName>
</protein>
<dbReference type="InterPro" id="IPR036397">
    <property type="entry name" value="RNaseH_sf"/>
</dbReference>
<sequence length="58" mass="6834">LNPIEECWAQIKREVSKTPLYKNESLATRIEEAAKIVTAKHCRGYIRHSHRHFNKCID</sequence>